<dbReference type="PANTHER" id="PTHR46254:SF13">
    <property type="entry name" value="SECRETED PROTEIN"/>
    <property type="match status" value="1"/>
</dbReference>
<name>A0A8I5NIN7_PAPAN</name>
<keyword evidence="2" id="KW-1185">Reference proteome</keyword>
<dbReference type="PANTHER" id="PTHR46254">
    <property type="entry name" value="PROTEIN GVQW1-RELATED"/>
    <property type="match status" value="1"/>
</dbReference>
<reference evidence="1" key="2">
    <citation type="submission" date="2025-08" db="UniProtKB">
        <authorList>
            <consortium name="Ensembl"/>
        </authorList>
    </citation>
    <scope>IDENTIFICATION</scope>
</reference>
<reference evidence="1 2" key="1">
    <citation type="submission" date="2012-03" db="EMBL/GenBank/DDBJ databases">
        <title>Whole Genome Assembly of Papio anubis.</title>
        <authorList>
            <person name="Liu Y.L."/>
            <person name="Abraham K.A."/>
            <person name="Akbar H.A."/>
            <person name="Ali S.A."/>
            <person name="Anosike U.A."/>
            <person name="Aqrawi P.A."/>
            <person name="Arias F.A."/>
            <person name="Attaway T.A."/>
            <person name="Awwad R.A."/>
            <person name="Babu C.B."/>
            <person name="Bandaranaike D.B."/>
            <person name="Battles P.B."/>
            <person name="Bell A.B."/>
            <person name="Beltran B.B."/>
            <person name="Berhane-Mersha D.B."/>
            <person name="Bess C.B."/>
            <person name="Bickham C.B."/>
            <person name="Bolden T.B."/>
            <person name="Carter K.C."/>
            <person name="Chau D.C."/>
            <person name="Chavez A.C."/>
            <person name="Clerc-Blankenburg K.C."/>
            <person name="Coyle M.C."/>
            <person name="Dao M.D."/>
            <person name="Davila M.L.D."/>
            <person name="Davy-Carroll L.D."/>
            <person name="Denson S.D."/>
            <person name="Dinh H.D."/>
            <person name="Fernandez S.F."/>
            <person name="Fernando P.F."/>
            <person name="Forbes L.F."/>
            <person name="Francis C.F."/>
            <person name="Francisco L.F."/>
            <person name="Fu Q.F."/>
            <person name="Garcia-Iii R.G."/>
            <person name="Garrett T.G."/>
            <person name="Gross S.G."/>
            <person name="Gubbala S.G."/>
            <person name="Hirani K.H."/>
            <person name="Hogues M.H."/>
            <person name="Hollins B.H."/>
            <person name="Jackson L.J."/>
            <person name="Javaid M.J."/>
            <person name="Jhangiani S.J."/>
            <person name="Johnson A.J."/>
            <person name="Johnson B.J."/>
            <person name="Jones J.J."/>
            <person name="Joshi V.J."/>
            <person name="Kalu J.K."/>
            <person name="Khan N.K."/>
            <person name="Korchina V.K."/>
            <person name="Kovar C.K."/>
            <person name="Lago L.L."/>
            <person name="Lara F.L."/>
            <person name="Le T.-K.L."/>
            <person name="Lee S.L."/>
            <person name="Legall-Iii F.L."/>
            <person name="Lemon S.L."/>
            <person name="Liu J.L."/>
            <person name="Liu Y.-S.L."/>
            <person name="Liyanage D.L."/>
            <person name="Lopez J.L."/>
            <person name="Lorensuhewa L.L."/>
            <person name="Mata R.M."/>
            <person name="Mathew T.M."/>
            <person name="Mercado C.M."/>
            <person name="Mercado I.M."/>
            <person name="Morales K.M."/>
            <person name="Morgan M.M."/>
            <person name="Munidasa M.M."/>
            <person name="Ngo D.N."/>
            <person name="Nguyen L.N."/>
            <person name="Nguyen T.N."/>
            <person name="Nguyen N.N."/>
            <person name="Obregon M.O."/>
            <person name="Okwuonu G.O."/>
            <person name="Ongeri F.O."/>
            <person name="Onwere C.O."/>
            <person name="Osifeso I.O."/>
            <person name="Parra A.P."/>
            <person name="Patil S.P."/>
            <person name="Perez A.P."/>
            <person name="Perez Y.P."/>
            <person name="Pham C.P."/>
            <person name="Pu L.-L.P."/>
            <person name="Puazo M.P."/>
            <person name="Quiroz J.Q."/>
            <person name="Rouhana J.R."/>
            <person name="Ruiz M.R."/>
            <person name="Ruiz S.-J.R."/>
            <person name="Saada N.S."/>
            <person name="Santibanez J.S."/>
            <person name="Scheel M.S."/>
            <person name="Schneider B.S."/>
            <person name="Simmons D.S."/>
            <person name="Sisson I.S."/>
            <person name="Tang L.-Y.T."/>
            <person name="Thornton R.T."/>
            <person name="Tisius J.T."/>
            <person name="Toledanes G.T."/>
            <person name="Trejos Z.T."/>
            <person name="Usmani K.U."/>
            <person name="Varghese R.V."/>
            <person name="Vattathil S.V."/>
            <person name="Vee V.V."/>
            <person name="Walker D.W."/>
            <person name="Weissenberger G.W."/>
            <person name="White C.W."/>
            <person name="Williams A.W."/>
            <person name="Woodworth J.W."/>
            <person name="Wright R.W."/>
            <person name="Zhu Y.Z."/>
            <person name="Han Y.H."/>
            <person name="Newsham I.N."/>
            <person name="Nazareth L.N."/>
            <person name="Worley K.W."/>
            <person name="Muzny D.M."/>
            <person name="Rogers J.R."/>
            <person name="Gibbs R.G."/>
        </authorList>
    </citation>
    <scope>NUCLEOTIDE SEQUENCE [LARGE SCALE GENOMIC DNA]</scope>
</reference>
<reference evidence="1" key="3">
    <citation type="submission" date="2025-09" db="UniProtKB">
        <authorList>
            <consortium name="Ensembl"/>
        </authorList>
    </citation>
    <scope>IDENTIFICATION</scope>
</reference>
<sequence>MCERSLYLPLNFMLSLKLFQKYNFFFEMESHSVAQARVQWCSLCSLQAPPPGFMPFSCLSLPSSWDHRHPPPRSANFLCVFLVETGFHRGKA</sequence>
<dbReference type="Proteomes" id="UP000028761">
    <property type="component" value="Chromosome 19"/>
</dbReference>
<protein>
    <submittedName>
        <fullName evidence="1">Uncharacterized protein</fullName>
    </submittedName>
</protein>
<evidence type="ECO:0000313" key="1">
    <source>
        <dbReference type="Ensembl" id="ENSPANP00000059393.1"/>
    </source>
</evidence>
<organism evidence="1 2">
    <name type="scientific">Papio anubis</name>
    <name type="common">Olive baboon</name>
    <dbReference type="NCBI Taxonomy" id="9555"/>
    <lineage>
        <taxon>Eukaryota</taxon>
        <taxon>Metazoa</taxon>
        <taxon>Chordata</taxon>
        <taxon>Craniata</taxon>
        <taxon>Vertebrata</taxon>
        <taxon>Euteleostomi</taxon>
        <taxon>Mammalia</taxon>
        <taxon>Eutheria</taxon>
        <taxon>Euarchontoglires</taxon>
        <taxon>Primates</taxon>
        <taxon>Haplorrhini</taxon>
        <taxon>Catarrhini</taxon>
        <taxon>Cercopithecidae</taxon>
        <taxon>Cercopithecinae</taxon>
        <taxon>Papio</taxon>
    </lineage>
</organism>
<dbReference type="AlphaFoldDB" id="A0A8I5NIN7"/>
<proteinExistence type="predicted"/>
<dbReference type="GeneTree" id="ENSGT00940000165497"/>
<dbReference type="Ensembl" id="ENSPANT00000063329.1">
    <property type="protein sequence ID" value="ENSPANP00000059393.1"/>
    <property type="gene ID" value="ENSPANG00000044019.1"/>
</dbReference>
<accession>A0A8I5NIN7</accession>
<evidence type="ECO:0000313" key="2">
    <source>
        <dbReference type="Proteomes" id="UP000028761"/>
    </source>
</evidence>